<dbReference type="InterPro" id="IPR013830">
    <property type="entry name" value="SGNH_hydro"/>
</dbReference>
<dbReference type="SUPFAM" id="SSF49785">
    <property type="entry name" value="Galactose-binding domain-like"/>
    <property type="match status" value="1"/>
</dbReference>
<gene>
    <name evidence="2" type="ORF">CCAX7_63400</name>
</gene>
<dbReference type="InterPro" id="IPR051532">
    <property type="entry name" value="Ester_Hydrolysis_Enzymes"/>
</dbReference>
<keyword evidence="3" id="KW-1185">Reference proteome</keyword>
<dbReference type="Pfam" id="PF13472">
    <property type="entry name" value="Lipase_GDSL_2"/>
    <property type="match status" value="1"/>
</dbReference>
<evidence type="ECO:0000313" key="2">
    <source>
        <dbReference type="EMBL" id="BDI34289.1"/>
    </source>
</evidence>
<feature type="domain" description="SGNH hydrolase-type esterase" evidence="1">
    <location>
        <begin position="39"/>
        <end position="225"/>
    </location>
</feature>
<accession>A0A402CWW3</accession>
<evidence type="ECO:0000259" key="1">
    <source>
        <dbReference type="Pfam" id="PF13472"/>
    </source>
</evidence>
<protein>
    <recommendedName>
        <fullName evidence="1">SGNH hydrolase-type esterase domain-containing protein</fullName>
    </recommendedName>
</protein>
<evidence type="ECO:0000313" key="3">
    <source>
        <dbReference type="Proteomes" id="UP000287394"/>
    </source>
</evidence>
<dbReference type="KEGG" id="ccot:CCAX7_63400"/>
<dbReference type="InterPro" id="IPR036514">
    <property type="entry name" value="SGNH_hydro_sf"/>
</dbReference>
<sequence length="581" mass="63018">MLTRKLPIWTVGAVLLAAGAAGAQGNGAFQLKDGDRVVFYGDSITEQRLYTTLTENYVSTRFPALNIRYVHSGWGGDRVTGGGGGPIDIRLKRDVLAYNPTVMTIMLGMNDGGYKAFDQPTFDTYATGYKHILDSVKAADPNVRFTLIQPSPYDDVTRAPGFPGGYNATLIKYADFVKSLGPSYGAIVTDFNTPVVAMLATAKATDPDLAQKILPDRVHPSYAGHLIMAESLLKSWGAPSIVTKVQIDAKGKKVTDAQNTKVSDLKTGKVISWTQDDRALPMPLELGDAATQLSLKSSDFVEALDQEPLQVTGLKDGTYTLSIDGNEIGDFSAQDLAMGVNLALLPTPMFSQAIDVRQLTQQHNDEHWRRWRDIQMHLQDSKSEAVQKELPTFLAALDSEEADTDAARHAAAQPKPHRYELTAAQTPDPALLLKPLNGPDLAQGKTYVASDPNTYGWGIGGLTDGSWESTSQHTFASGDSPVFPKTATVDLGSVQQIGSVVIGVPPFGSTKTVKVSISADGQQFTGVGKTMFSIRKEEKHRFSFPGAPARYVRLTYTDHYPDTVDYAPTFVFTNEVEVYAP</sequence>
<dbReference type="PANTHER" id="PTHR30383:SF5">
    <property type="entry name" value="SGNH HYDROLASE-TYPE ESTERASE DOMAIN-CONTAINING PROTEIN"/>
    <property type="match status" value="1"/>
</dbReference>
<dbReference type="Gene3D" id="2.60.120.260">
    <property type="entry name" value="Galactose-binding domain-like"/>
    <property type="match status" value="1"/>
</dbReference>
<dbReference type="OrthoDB" id="9774205at2"/>
<name>A0A402CWW3_9BACT</name>
<dbReference type="PANTHER" id="PTHR30383">
    <property type="entry name" value="THIOESTERASE 1/PROTEASE 1/LYSOPHOSPHOLIPASE L1"/>
    <property type="match status" value="1"/>
</dbReference>
<reference evidence="2 3" key="1">
    <citation type="journal article" date="2019" name="Int. J. Syst. Evol. Microbiol.">
        <title>Capsulimonas corticalis gen. nov., sp. nov., an aerobic capsulated bacterium, of a novel bacterial order, Capsulimonadales ord. nov., of the class Armatimonadia of the phylum Armatimonadetes.</title>
        <authorList>
            <person name="Li J."/>
            <person name="Kudo C."/>
            <person name="Tonouchi A."/>
        </authorList>
    </citation>
    <scope>NUCLEOTIDE SEQUENCE [LARGE SCALE GENOMIC DNA]</scope>
    <source>
        <strain evidence="2 3">AX-7</strain>
    </source>
</reference>
<dbReference type="GO" id="GO:0004622">
    <property type="term" value="F:phosphatidylcholine lysophospholipase activity"/>
    <property type="evidence" value="ECO:0007669"/>
    <property type="project" value="TreeGrafter"/>
</dbReference>
<dbReference type="Gene3D" id="3.40.50.1110">
    <property type="entry name" value="SGNH hydrolase"/>
    <property type="match status" value="1"/>
</dbReference>
<proteinExistence type="predicted"/>
<dbReference type="CDD" id="cd01834">
    <property type="entry name" value="SGNH_hydrolase_like_2"/>
    <property type="match status" value="1"/>
</dbReference>
<organism evidence="2 3">
    <name type="scientific">Capsulimonas corticalis</name>
    <dbReference type="NCBI Taxonomy" id="2219043"/>
    <lineage>
        <taxon>Bacteria</taxon>
        <taxon>Bacillati</taxon>
        <taxon>Armatimonadota</taxon>
        <taxon>Armatimonadia</taxon>
        <taxon>Capsulimonadales</taxon>
        <taxon>Capsulimonadaceae</taxon>
        <taxon>Capsulimonas</taxon>
    </lineage>
</organism>
<dbReference type="InterPro" id="IPR008979">
    <property type="entry name" value="Galactose-bd-like_sf"/>
</dbReference>
<dbReference type="EMBL" id="AP025739">
    <property type="protein sequence ID" value="BDI34289.1"/>
    <property type="molecule type" value="Genomic_DNA"/>
</dbReference>
<dbReference type="RefSeq" id="WP_119321819.1">
    <property type="nucleotide sequence ID" value="NZ_AP025739.1"/>
</dbReference>
<dbReference type="Pfam" id="PF22633">
    <property type="entry name" value="F5_F8_type_C_2"/>
    <property type="match status" value="1"/>
</dbReference>
<dbReference type="Proteomes" id="UP000287394">
    <property type="component" value="Chromosome"/>
</dbReference>
<dbReference type="SUPFAM" id="SSF52266">
    <property type="entry name" value="SGNH hydrolase"/>
    <property type="match status" value="1"/>
</dbReference>
<dbReference type="AlphaFoldDB" id="A0A402CWW3"/>